<dbReference type="AlphaFoldDB" id="G4ZS61"/>
<keyword evidence="2" id="KW-1185">Reference proteome</keyword>
<reference evidence="1 2" key="1">
    <citation type="journal article" date="2006" name="Science">
        <title>Phytophthora genome sequences uncover evolutionary origins and mechanisms of pathogenesis.</title>
        <authorList>
            <person name="Tyler B.M."/>
            <person name="Tripathy S."/>
            <person name="Zhang X."/>
            <person name="Dehal P."/>
            <person name="Jiang R.H."/>
            <person name="Aerts A."/>
            <person name="Arredondo F.D."/>
            <person name="Baxter L."/>
            <person name="Bensasson D."/>
            <person name="Beynon J.L."/>
            <person name="Chapman J."/>
            <person name="Damasceno C.M."/>
            <person name="Dorrance A.E."/>
            <person name="Dou D."/>
            <person name="Dickerman A.W."/>
            <person name="Dubchak I.L."/>
            <person name="Garbelotto M."/>
            <person name="Gijzen M."/>
            <person name="Gordon S.G."/>
            <person name="Govers F."/>
            <person name="Grunwald N.J."/>
            <person name="Huang W."/>
            <person name="Ivors K.L."/>
            <person name="Jones R.W."/>
            <person name="Kamoun S."/>
            <person name="Krampis K."/>
            <person name="Lamour K.H."/>
            <person name="Lee M.K."/>
            <person name="McDonald W.H."/>
            <person name="Medina M."/>
            <person name="Meijer H.J."/>
            <person name="Nordberg E.K."/>
            <person name="Maclean D.J."/>
            <person name="Ospina-Giraldo M.D."/>
            <person name="Morris P.F."/>
            <person name="Phuntumart V."/>
            <person name="Putnam N.H."/>
            <person name="Rash S."/>
            <person name="Rose J.K."/>
            <person name="Sakihama Y."/>
            <person name="Salamov A.A."/>
            <person name="Savidor A."/>
            <person name="Scheuring C.F."/>
            <person name="Smith B.M."/>
            <person name="Sobral B.W."/>
            <person name="Terry A."/>
            <person name="Torto-Alalibo T.A."/>
            <person name="Win J."/>
            <person name="Xu Z."/>
            <person name="Zhang H."/>
            <person name="Grigoriev I.V."/>
            <person name="Rokhsar D.S."/>
            <person name="Boore J.L."/>
        </authorList>
    </citation>
    <scope>NUCLEOTIDE SEQUENCE [LARGE SCALE GENOMIC DNA]</scope>
    <source>
        <strain evidence="1 2">P6497</strain>
    </source>
</reference>
<dbReference type="InParanoid" id="G4ZS61"/>
<dbReference type="GeneID" id="20659445"/>
<gene>
    <name evidence="1" type="ORF">PHYSODRAFT_513216</name>
</gene>
<organism evidence="1 2">
    <name type="scientific">Phytophthora sojae (strain P6497)</name>
    <name type="common">Soybean stem and root rot agent</name>
    <name type="synonym">Phytophthora megasperma f. sp. glycines</name>
    <dbReference type="NCBI Taxonomy" id="1094619"/>
    <lineage>
        <taxon>Eukaryota</taxon>
        <taxon>Sar</taxon>
        <taxon>Stramenopiles</taxon>
        <taxon>Oomycota</taxon>
        <taxon>Peronosporomycetes</taxon>
        <taxon>Peronosporales</taxon>
        <taxon>Peronosporaceae</taxon>
        <taxon>Phytophthora</taxon>
    </lineage>
</organism>
<evidence type="ECO:0000313" key="1">
    <source>
        <dbReference type="EMBL" id="EGZ14357.1"/>
    </source>
</evidence>
<dbReference type="RefSeq" id="XP_009531786.1">
    <property type="nucleotide sequence ID" value="XM_009533491.1"/>
</dbReference>
<name>G4ZS61_PHYSP</name>
<protein>
    <submittedName>
        <fullName evidence="1">Uncharacterized protein</fullName>
    </submittedName>
</protein>
<dbReference type="EMBL" id="JH159156">
    <property type="protein sequence ID" value="EGZ14357.1"/>
    <property type="molecule type" value="Genomic_DNA"/>
</dbReference>
<accession>G4ZS61</accession>
<sequence length="91" mass="10386">KLSTICLVHSYFATPKMIRLNSEYVAIIRANSKSDLKMVTKDFNIKNIDESRLIKSYDLATSSKGQALFVDSIRGELRFNFNRVIDPNSLN</sequence>
<proteinExistence type="predicted"/>
<feature type="non-terminal residue" evidence="1">
    <location>
        <position position="1"/>
    </location>
</feature>
<evidence type="ECO:0000313" key="2">
    <source>
        <dbReference type="Proteomes" id="UP000002640"/>
    </source>
</evidence>
<dbReference type="Proteomes" id="UP000002640">
    <property type="component" value="Unassembled WGS sequence"/>
</dbReference>
<dbReference type="KEGG" id="psoj:PHYSODRAFT_513216"/>